<dbReference type="Gene3D" id="3.30.700.10">
    <property type="entry name" value="Glycoprotein, Type 4 Pilin"/>
    <property type="match status" value="1"/>
</dbReference>
<dbReference type="Proteomes" id="UP000316981">
    <property type="component" value="Unassembled WGS sequence"/>
</dbReference>
<dbReference type="NCBIfam" id="TIGR02532">
    <property type="entry name" value="IV_pilin_GFxxxE"/>
    <property type="match status" value="1"/>
</dbReference>
<sequence>MKKYHGFTLIELMVVLIIAAIFMTIAIPSYQSYMRKRDLAVAKQEALRISSELERFKSKNFSYKGFDASFWYAYDDNGTKKSYYDNTTGKLYLPIGSTSTNAKYQLTLVDGGTEHKPLTMTVDSNGVETNNSKLVKGLSWAIKVERLINGGATEKDPQNYDLLLTSAGLRCMTKAQTENLQKYMDCGSADDVEKW</sequence>
<reference evidence="3 5" key="1">
    <citation type="submission" date="2013-06" db="EMBL/GenBank/DDBJ databases">
        <title>The Genome Sequence of Acinetobacter sp. NIPH 2036.</title>
        <authorList>
            <consortium name="The Broad Institute Genome Sequencing Platform"/>
            <consortium name="The Broad Institute Genome Sequencing Center for Infectious Disease"/>
            <person name="Cerqueira G."/>
            <person name="Feldgarden M."/>
            <person name="Courvalin P."/>
            <person name="Perichon B."/>
            <person name="Grillot-Courvalin C."/>
            <person name="Clermont D."/>
            <person name="Rocha E."/>
            <person name="Yoon E.-J."/>
            <person name="Nemec A."/>
            <person name="Young S.K."/>
            <person name="Zeng Q."/>
            <person name="Gargeya S."/>
            <person name="Fitzgerald M."/>
            <person name="Abouelleil A."/>
            <person name="Alvarado L."/>
            <person name="Berlin A.M."/>
            <person name="Chapman S.B."/>
            <person name="Dewar J."/>
            <person name="Goldberg J."/>
            <person name="Griggs A."/>
            <person name="Gujja S."/>
            <person name="Hansen M."/>
            <person name="Howarth C."/>
            <person name="Imamovic A."/>
            <person name="Larimer J."/>
            <person name="McCowan C."/>
            <person name="Murphy C."/>
            <person name="Pearson M."/>
            <person name="Priest M."/>
            <person name="Roberts A."/>
            <person name="Saif S."/>
            <person name="Shea T."/>
            <person name="Sykes S."/>
            <person name="Wortman J."/>
            <person name="Nusbaum C."/>
            <person name="Birren B."/>
        </authorList>
    </citation>
    <scope>NUCLEOTIDE SEQUENCE [LARGE SCALE GENOMIC DNA]</scope>
    <source>
        <strain evidence="3 5">NIPH 2036</strain>
    </source>
</reference>
<dbReference type="Pfam" id="PF07963">
    <property type="entry name" value="N_methyl"/>
    <property type="match status" value="1"/>
</dbReference>
<keyword evidence="2" id="KW-0472">Membrane</keyword>
<dbReference type="EMBL" id="ATGK01000004">
    <property type="protein sequence ID" value="EPG41517.1"/>
    <property type="molecule type" value="Genomic_DNA"/>
</dbReference>
<dbReference type="GeneID" id="45419292"/>
<evidence type="ECO:0000313" key="3">
    <source>
        <dbReference type="EMBL" id="EPG41517.1"/>
    </source>
</evidence>
<evidence type="ECO:0000256" key="1">
    <source>
        <dbReference type="ARBA" id="ARBA00022481"/>
    </source>
</evidence>
<organism evidence="3 5">
    <name type="scientific">Acinetobacter colistiniresistens</name>
    <dbReference type="NCBI Taxonomy" id="280145"/>
    <lineage>
        <taxon>Bacteria</taxon>
        <taxon>Pseudomonadati</taxon>
        <taxon>Pseudomonadota</taxon>
        <taxon>Gammaproteobacteria</taxon>
        <taxon>Moraxellales</taxon>
        <taxon>Moraxellaceae</taxon>
        <taxon>Acinetobacter</taxon>
    </lineage>
</organism>
<dbReference type="GO" id="GO:0015627">
    <property type="term" value="C:type II protein secretion system complex"/>
    <property type="evidence" value="ECO:0007669"/>
    <property type="project" value="InterPro"/>
</dbReference>
<dbReference type="Pfam" id="PF16732">
    <property type="entry name" value="ComP_DUS"/>
    <property type="match status" value="1"/>
</dbReference>
<evidence type="ECO:0000313" key="6">
    <source>
        <dbReference type="Proteomes" id="UP000316981"/>
    </source>
</evidence>
<dbReference type="AlphaFoldDB" id="S3UPI8"/>
<dbReference type="GO" id="GO:0043683">
    <property type="term" value="P:type IV pilus assembly"/>
    <property type="evidence" value="ECO:0007669"/>
    <property type="project" value="InterPro"/>
</dbReference>
<dbReference type="InterPro" id="IPR031982">
    <property type="entry name" value="PilE-like"/>
</dbReference>
<dbReference type="SUPFAM" id="SSF54523">
    <property type="entry name" value="Pili subunits"/>
    <property type="match status" value="1"/>
</dbReference>
<dbReference type="InterPro" id="IPR012902">
    <property type="entry name" value="N_methyl_site"/>
</dbReference>
<feature type="transmembrane region" description="Helical" evidence="2">
    <location>
        <begin position="6"/>
        <end position="27"/>
    </location>
</feature>
<name>S3UPI8_9GAMM</name>
<dbReference type="HOGENOM" id="CLU_091705_1_0_6"/>
<dbReference type="PROSITE" id="PS00409">
    <property type="entry name" value="PROKAR_NTER_METHYL"/>
    <property type="match status" value="1"/>
</dbReference>
<accession>S3UPI8</accession>
<dbReference type="Proteomes" id="UP000014559">
    <property type="component" value="Unassembled WGS sequence"/>
</dbReference>
<protein>
    <submittedName>
        <fullName evidence="4">Prepilin-type N-terminal cleavage/methylation domain-containing protein</fullName>
    </submittedName>
</protein>
<dbReference type="InterPro" id="IPR000983">
    <property type="entry name" value="Bac_GSPG_pilin"/>
</dbReference>
<dbReference type="PATRIC" id="fig|1217696.3.peg.378"/>
<proteinExistence type="predicted"/>
<reference evidence="4 6" key="2">
    <citation type="submission" date="2019-07" db="EMBL/GenBank/DDBJ databases">
        <title>Draft Genome Sequence of the first blaOXA-58-Harboring Acinetobacter colistiniresistens clinical isolate from Brazil.</title>
        <authorList>
            <person name="Favaro L.S."/>
            <person name="Paula-Petroli S.B."/>
            <person name="Moura C.F."/>
            <person name="Tognim M.C.B."/>
            <person name="Venancio E.J."/>
            <person name="Yamada-Ogatta S.F."/>
            <person name="Carrara-Marroni F.E."/>
        </authorList>
    </citation>
    <scope>NUCLEOTIDE SEQUENCE [LARGE SCALE GENOMIC DNA]</scope>
    <source>
        <strain evidence="4 6">DL</strain>
    </source>
</reference>
<dbReference type="GO" id="GO:0015628">
    <property type="term" value="P:protein secretion by the type II secretion system"/>
    <property type="evidence" value="ECO:0007669"/>
    <property type="project" value="InterPro"/>
</dbReference>
<gene>
    <name evidence="3" type="ORF">F907_00389</name>
    <name evidence="4" type="ORF">FPV60_09750</name>
</gene>
<keyword evidence="1" id="KW-0488">Methylation</keyword>
<dbReference type="InterPro" id="IPR045584">
    <property type="entry name" value="Pilin-like"/>
</dbReference>
<dbReference type="PRINTS" id="PR00813">
    <property type="entry name" value="BCTERIALGSPG"/>
</dbReference>
<keyword evidence="2" id="KW-1133">Transmembrane helix</keyword>
<evidence type="ECO:0000256" key="2">
    <source>
        <dbReference type="SAM" id="Phobius"/>
    </source>
</evidence>
<dbReference type="EMBL" id="VMTP01000056">
    <property type="protein sequence ID" value="TVT81848.1"/>
    <property type="molecule type" value="Genomic_DNA"/>
</dbReference>
<evidence type="ECO:0000313" key="5">
    <source>
        <dbReference type="Proteomes" id="UP000014559"/>
    </source>
</evidence>
<dbReference type="RefSeq" id="WP_016651461.1">
    <property type="nucleotide sequence ID" value="NZ_BHGD02000084.1"/>
</dbReference>
<comment type="caution">
    <text evidence="3">The sequence shown here is derived from an EMBL/GenBank/DDBJ whole genome shotgun (WGS) entry which is preliminary data.</text>
</comment>
<evidence type="ECO:0000313" key="4">
    <source>
        <dbReference type="EMBL" id="TVT81848.1"/>
    </source>
</evidence>
<keyword evidence="2" id="KW-0812">Transmembrane</keyword>